<keyword evidence="4" id="KW-0255">Endonuclease</keyword>
<dbReference type="InterPro" id="IPR000305">
    <property type="entry name" value="GIY-YIG_endonuc"/>
</dbReference>
<evidence type="ECO:0000313" key="6">
    <source>
        <dbReference type="Proteomes" id="UP000321425"/>
    </source>
</evidence>
<keyword evidence="4" id="KW-0378">Hydrolase</keyword>
<dbReference type="SMART" id="SM00465">
    <property type="entry name" value="GIYc"/>
    <property type="match status" value="1"/>
</dbReference>
<dbReference type="InterPro" id="IPR050190">
    <property type="entry name" value="UPF0213_domain"/>
</dbReference>
<name>A0A1H7R2N4_9LACT</name>
<dbReference type="Proteomes" id="UP000198548">
    <property type="component" value="Unassembled WGS sequence"/>
</dbReference>
<sequence>MSEAKTSYFYVLHCKDGTLYGGYTTDLSRRLKEHNDGVGAKYTRPKRRRPLKMIYAEAYETRSEATKAEAAFKKQARTQKNRYLKEQGVKMPLKNQTVCVVREVTGKHDRDAEKF</sequence>
<dbReference type="GO" id="GO:0004519">
    <property type="term" value="F:endonuclease activity"/>
    <property type="evidence" value="ECO:0007669"/>
    <property type="project" value="UniProtKB-KW"/>
</dbReference>
<proteinExistence type="inferred from homology"/>
<dbReference type="OrthoDB" id="9807770at2"/>
<reference evidence="4 5" key="1">
    <citation type="submission" date="2016-10" db="EMBL/GenBank/DDBJ databases">
        <authorList>
            <person name="de Groot N.N."/>
        </authorList>
    </citation>
    <scope>NUCLEOTIDE SEQUENCE [LARGE SCALE GENOMIC DNA]</scope>
    <source>
        <strain evidence="4 5">DSM 19182</strain>
    </source>
</reference>
<dbReference type="SUPFAM" id="SSF82771">
    <property type="entry name" value="GIY-YIG endonuclease"/>
    <property type="match status" value="1"/>
</dbReference>
<evidence type="ECO:0000256" key="1">
    <source>
        <dbReference type="ARBA" id="ARBA00007435"/>
    </source>
</evidence>
<dbReference type="Pfam" id="PF01541">
    <property type="entry name" value="GIY-YIG"/>
    <property type="match status" value="1"/>
</dbReference>
<organism evidence="4 5">
    <name type="scientific">Alkalibacterium putridalgicola</name>
    <dbReference type="NCBI Taxonomy" id="426703"/>
    <lineage>
        <taxon>Bacteria</taxon>
        <taxon>Bacillati</taxon>
        <taxon>Bacillota</taxon>
        <taxon>Bacilli</taxon>
        <taxon>Lactobacillales</taxon>
        <taxon>Carnobacteriaceae</taxon>
        <taxon>Alkalibacterium</taxon>
    </lineage>
</organism>
<dbReference type="InterPro" id="IPR035901">
    <property type="entry name" value="GIY-YIG_endonuc_sf"/>
</dbReference>
<dbReference type="EMBL" id="FOBL01000003">
    <property type="protein sequence ID" value="SEL54432.1"/>
    <property type="molecule type" value="Genomic_DNA"/>
</dbReference>
<dbReference type="Gene3D" id="3.40.1440.10">
    <property type="entry name" value="GIY-YIG endonuclease"/>
    <property type="match status" value="1"/>
</dbReference>
<dbReference type="STRING" id="426703.SAMN04488100_10376"/>
<reference evidence="3 6" key="2">
    <citation type="submission" date="2019-07" db="EMBL/GenBank/DDBJ databases">
        <title>Whole genome shotgun sequence of Alkalibacterium putridalgicola NBRC 103243.</title>
        <authorList>
            <person name="Hosoyama A."/>
            <person name="Uohara A."/>
            <person name="Ohji S."/>
            <person name="Ichikawa N."/>
        </authorList>
    </citation>
    <scope>NUCLEOTIDE SEQUENCE [LARGE SCALE GENOMIC DNA]</scope>
    <source>
        <strain evidence="3 6">NBRC 103243</strain>
    </source>
</reference>
<protein>
    <submittedName>
        <fullName evidence="4">Putative endonuclease</fullName>
    </submittedName>
</protein>
<accession>A0A1H7R2N4</accession>
<evidence type="ECO:0000313" key="4">
    <source>
        <dbReference type="EMBL" id="SEL54432.1"/>
    </source>
</evidence>
<dbReference type="RefSeq" id="WP_091486639.1">
    <property type="nucleotide sequence ID" value="NZ_BJUX01000009.1"/>
</dbReference>
<keyword evidence="6" id="KW-1185">Reference proteome</keyword>
<dbReference type="CDD" id="cd10456">
    <property type="entry name" value="GIY-YIG_UPF0213"/>
    <property type="match status" value="1"/>
</dbReference>
<feature type="domain" description="GIY-YIG" evidence="2">
    <location>
        <begin position="5"/>
        <end position="82"/>
    </location>
</feature>
<dbReference type="EMBL" id="BJUX01000009">
    <property type="protein sequence ID" value="GEK89039.1"/>
    <property type="molecule type" value="Genomic_DNA"/>
</dbReference>
<dbReference type="PANTHER" id="PTHR34477:SF1">
    <property type="entry name" value="UPF0213 PROTEIN YHBQ"/>
    <property type="match status" value="1"/>
</dbReference>
<dbReference type="PANTHER" id="PTHR34477">
    <property type="entry name" value="UPF0213 PROTEIN YHBQ"/>
    <property type="match status" value="1"/>
</dbReference>
<evidence type="ECO:0000313" key="3">
    <source>
        <dbReference type="EMBL" id="GEK89039.1"/>
    </source>
</evidence>
<dbReference type="AlphaFoldDB" id="A0A1H7R2N4"/>
<dbReference type="PROSITE" id="PS50164">
    <property type="entry name" value="GIY_YIG"/>
    <property type="match status" value="1"/>
</dbReference>
<evidence type="ECO:0000259" key="2">
    <source>
        <dbReference type="PROSITE" id="PS50164"/>
    </source>
</evidence>
<dbReference type="Proteomes" id="UP000321425">
    <property type="component" value="Unassembled WGS sequence"/>
</dbReference>
<keyword evidence="4" id="KW-0540">Nuclease</keyword>
<evidence type="ECO:0000313" key="5">
    <source>
        <dbReference type="Proteomes" id="UP000198548"/>
    </source>
</evidence>
<comment type="similarity">
    <text evidence="1">Belongs to the UPF0213 family.</text>
</comment>
<gene>
    <name evidence="3" type="ORF">APU01nite_10780</name>
    <name evidence="4" type="ORF">SAMN04488100_10376</name>
</gene>